<proteinExistence type="predicted"/>
<organism evidence="2 3">
    <name type="scientific">Cladobotryum mycophilum</name>
    <dbReference type="NCBI Taxonomy" id="491253"/>
    <lineage>
        <taxon>Eukaryota</taxon>
        <taxon>Fungi</taxon>
        <taxon>Dikarya</taxon>
        <taxon>Ascomycota</taxon>
        <taxon>Pezizomycotina</taxon>
        <taxon>Sordariomycetes</taxon>
        <taxon>Hypocreomycetidae</taxon>
        <taxon>Hypocreales</taxon>
        <taxon>Hypocreaceae</taxon>
        <taxon>Cladobotryum</taxon>
    </lineage>
</organism>
<dbReference type="Proteomes" id="UP001338125">
    <property type="component" value="Unassembled WGS sequence"/>
</dbReference>
<evidence type="ECO:0000313" key="2">
    <source>
        <dbReference type="EMBL" id="KAK5998810.1"/>
    </source>
</evidence>
<accession>A0ABR0T452</accession>
<sequence>MLLRPIKSRRFTSHHFDIGAPGSLETSTTQETQITSADASIWLTKCSPHPYTPEGLGSRSSQVTAQVDGYGYPKLDR</sequence>
<feature type="region of interest" description="Disordered" evidence="1">
    <location>
        <begin position="53"/>
        <end position="77"/>
    </location>
</feature>
<reference evidence="2 3" key="1">
    <citation type="submission" date="2024-01" db="EMBL/GenBank/DDBJ databases">
        <title>Complete genome of Cladobotryum mycophilum ATHUM6906.</title>
        <authorList>
            <person name="Christinaki A.C."/>
            <person name="Myridakis A.I."/>
            <person name="Kouvelis V.N."/>
        </authorList>
    </citation>
    <scope>NUCLEOTIDE SEQUENCE [LARGE SCALE GENOMIC DNA]</scope>
    <source>
        <strain evidence="2 3">ATHUM6906</strain>
    </source>
</reference>
<gene>
    <name evidence="2" type="ORF">PT974_01193</name>
</gene>
<evidence type="ECO:0000256" key="1">
    <source>
        <dbReference type="SAM" id="MobiDB-lite"/>
    </source>
</evidence>
<protein>
    <submittedName>
        <fullName evidence="2">Uncharacterized protein</fullName>
    </submittedName>
</protein>
<comment type="caution">
    <text evidence="2">The sequence shown here is derived from an EMBL/GenBank/DDBJ whole genome shotgun (WGS) entry which is preliminary data.</text>
</comment>
<name>A0ABR0T452_9HYPO</name>
<evidence type="ECO:0000313" key="3">
    <source>
        <dbReference type="Proteomes" id="UP001338125"/>
    </source>
</evidence>
<keyword evidence="3" id="KW-1185">Reference proteome</keyword>
<dbReference type="EMBL" id="JAVFKD010000001">
    <property type="protein sequence ID" value="KAK5998810.1"/>
    <property type="molecule type" value="Genomic_DNA"/>
</dbReference>